<dbReference type="GO" id="GO:0016020">
    <property type="term" value="C:membrane"/>
    <property type="evidence" value="ECO:0007669"/>
    <property type="project" value="InterPro"/>
</dbReference>
<feature type="transmembrane region" description="Helical" evidence="1">
    <location>
        <begin position="61"/>
        <end position="81"/>
    </location>
</feature>
<dbReference type="GO" id="GO:0042910">
    <property type="term" value="F:xenobiotic transmembrane transporter activity"/>
    <property type="evidence" value="ECO:0007669"/>
    <property type="project" value="InterPro"/>
</dbReference>
<dbReference type="AlphaFoldDB" id="A0A450X0C6"/>
<evidence type="ECO:0000256" key="1">
    <source>
        <dbReference type="SAM" id="Phobius"/>
    </source>
</evidence>
<proteinExistence type="predicted"/>
<keyword evidence="1" id="KW-0812">Transmembrane</keyword>
<name>A0A450X0C6_9GAMM</name>
<dbReference type="EMBL" id="CAADFM010000355">
    <property type="protein sequence ID" value="VFK22754.1"/>
    <property type="molecule type" value="Genomic_DNA"/>
</dbReference>
<accession>A0A450X0C6</accession>
<evidence type="ECO:0000313" key="2">
    <source>
        <dbReference type="EMBL" id="VFK22754.1"/>
    </source>
</evidence>
<protein>
    <submittedName>
        <fullName evidence="2">MatE protein</fullName>
    </submittedName>
</protein>
<dbReference type="InterPro" id="IPR002528">
    <property type="entry name" value="MATE_fam"/>
</dbReference>
<dbReference type="EMBL" id="CAADFP010000358">
    <property type="protein sequence ID" value="VFK35313.1"/>
    <property type="molecule type" value="Genomic_DNA"/>
</dbReference>
<dbReference type="Pfam" id="PF01554">
    <property type="entry name" value="MatE"/>
    <property type="match status" value="1"/>
</dbReference>
<sequence length="88" mass="9052">MPVISTSQSGFPTTSELGHILKLALPLVLAYMGRIAIGLTDSAMIGRLGPDELGATGLALSIYRLIQTVGLGLLLPVMVMASRAGEGS</sequence>
<dbReference type="GO" id="GO:0015297">
    <property type="term" value="F:antiporter activity"/>
    <property type="evidence" value="ECO:0007669"/>
    <property type="project" value="InterPro"/>
</dbReference>
<keyword evidence="1" id="KW-1133">Transmembrane helix</keyword>
<keyword evidence="1" id="KW-0472">Membrane</keyword>
<feature type="transmembrane region" description="Helical" evidence="1">
    <location>
        <begin position="20"/>
        <end position="40"/>
    </location>
</feature>
<evidence type="ECO:0000313" key="3">
    <source>
        <dbReference type="EMBL" id="VFK35313.1"/>
    </source>
</evidence>
<gene>
    <name evidence="2" type="ORF">BECKLPF1236A_GA0070988_103555</name>
    <name evidence="3" type="ORF">BECKLPF1236C_GA0070990_103585</name>
</gene>
<reference evidence="2" key="1">
    <citation type="submission" date="2019-02" db="EMBL/GenBank/DDBJ databases">
        <authorList>
            <person name="Gruber-Vodicka R. H."/>
            <person name="Seah K. B. B."/>
        </authorList>
    </citation>
    <scope>NUCLEOTIDE SEQUENCE</scope>
    <source>
        <strain evidence="2">BECK_S312</strain>
        <strain evidence="3">BECK_S426</strain>
    </source>
</reference>
<organism evidence="2">
    <name type="scientific">Candidatus Kentrum sp. LPFa</name>
    <dbReference type="NCBI Taxonomy" id="2126335"/>
    <lineage>
        <taxon>Bacteria</taxon>
        <taxon>Pseudomonadati</taxon>
        <taxon>Pseudomonadota</taxon>
        <taxon>Gammaproteobacteria</taxon>
        <taxon>Candidatus Kentrum</taxon>
    </lineage>
</organism>